<keyword evidence="5 18" id="KW-1133">Transmembrane helix</keyword>
<keyword evidence="10 22" id="KW-0675">Receptor</keyword>
<dbReference type="InterPro" id="IPR006028">
    <property type="entry name" value="GABAA/Glycine_rcpt"/>
</dbReference>
<feature type="region of interest" description="Disordered" evidence="19">
    <location>
        <begin position="303"/>
        <end position="327"/>
    </location>
</feature>
<dbReference type="Pfam" id="PF02932">
    <property type="entry name" value="Neur_chan_memb"/>
    <property type="match status" value="1"/>
</dbReference>
<dbReference type="GO" id="GO:0045211">
    <property type="term" value="C:postsynaptic membrane"/>
    <property type="evidence" value="ECO:0007669"/>
    <property type="project" value="UniProtKB-SubCell"/>
</dbReference>
<comment type="caution">
    <text evidence="18">Lacks conserved residue(s) required for the propagation of feature annotation.</text>
</comment>
<dbReference type="Gene3D" id="1.20.58.390">
    <property type="entry name" value="Neurotransmitter-gated ion-channel transmembrane domain"/>
    <property type="match status" value="1"/>
</dbReference>
<evidence type="ECO:0000256" key="10">
    <source>
        <dbReference type="ARBA" id="ARBA00023170"/>
    </source>
</evidence>
<keyword evidence="2" id="KW-1003">Cell membrane</keyword>
<dbReference type="GO" id="GO:0099095">
    <property type="term" value="F:ligand-gated monoatomic anion channel activity"/>
    <property type="evidence" value="ECO:0007669"/>
    <property type="project" value="UniProtKB-ARBA"/>
</dbReference>
<feature type="transmembrane region" description="Helical" evidence="18">
    <location>
        <begin position="353"/>
        <end position="371"/>
    </location>
</feature>
<keyword evidence="3 18" id="KW-0812">Transmembrane</keyword>
<keyword evidence="16 18" id="KW-0407">Ion channel</keyword>
<dbReference type="AlphaFoldDB" id="A0A6A4X5M2"/>
<gene>
    <name evidence="22" type="primary">GABRA6</name>
    <name evidence="22" type="ORF">FJT64_017787</name>
</gene>
<dbReference type="PRINTS" id="PR00252">
    <property type="entry name" value="NRIONCHANNEL"/>
</dbReference>
<evidence type="ECO:0000313" key="22">
    <source>
        <dbReference type="EMBL" id="KAF0311390.1"/>
    </source>
</evidence>
<keyword evidence="7 18" id="KW-0406">Ion transport</keyword>
<keyword evidence="1 18" id="KW-0813">Transport</keyword>
<evidence type="ECO:0000256" key="19">
    <source>
        <dbReference type="SAM" id="MobiDB-lite"/>
    </source>
</evidence>
<dbReference type="GO" id="GO:0005254">
    <property type="term" value="F:chloride channel activity"/>
    <property type="evidence" value="ECO:0007669"/>
    <property type="project" value="UniProtKB-KW"/>
</dbReference>
<evidence type="ECO:0000256" key="11">
    <source>
        <dbReference type="ARBA" id="ARBA00023173"/>
    </source>
</evidence>
<accession>A0A6A4X5M2</accession>
<organism evidence="22 23">
    <name type="scientific">Amphibalanus amphitrite</name>
    <name type="common">Striped barnacle</name>
    <name type="synonym">Balanus amphitrite</name>
    <dbReference type="NCBI Taxonomy" id="1232801"/>
    <lineage>
        <taxon>Eukaryota</taxon>
        <taxon>Metazoa</taxon>
        <taxon>Ecdysozoa</taxon>
        <taxon>Arthropoda</taxon>
        <taxon>Crustacea</taxon>
        <taxon>Multicrustacea</taxon>
        <taxon>Cirripedia</taxon>
        <taxon>Thoracica</taxon>
        <taxon>Thoracicalcarea</taxon>
        <taxon>Balanomorpha</taxon>
        <taxon>Balanoidea</taxon>
        <taxon>Balanidae</taxon>
        <taxon>Amphibalaninae</taxon>
        <taxon>Amphibalanus</taxon>
    </lineage>
</organism>
<keyword evidence="11" id="KW-0869">Chloride channel</keyword>
<dbReference type="Gene3D" id="2.70.170.10">
    <property type="entry name" value="Neurotransmitter-gated ion-channel ligand-binding domain"/>
    <property type="match status" value="1"/>
</dbReference>
<keyword evidence="6" id="KW-0770">Synapse</keyword>
<keyword evidence="4" id="KW-0732">Signal</keyword>
<evidence type="ECO:0000256" key="14">
    <source>
        <dbReference type="ARBA" id="ARBA00023257"/>
    </source>
</evidence>
<feature type="transmembrane region" description="Helical" evidence="18">
    <location>
        <begin position="241"/>
        <end position="261"/>
    </location>
</feature>
<evidence type="ECO:0000256" key="15">
    <source>
        <dbReference type="ARBA" id="ARBA00023286"/>
    </source>
</evidence>
<comment type="caution">
    <text evidence="22">The sequence shown here is derived from an EMBL/GenBank/DDBJ whole genome shotgun (WGS) entry which is preliminary data.</text>
</comment>
<dbReference type="EMBL" id="VIIS01000241">
    <property type="protein sequence ID" value="KAF0311390.1"/>
    <property type="molecule type" value="Genomic_DNA"/>
</dbReference>
<dbReference type="InterPro" id="IPR036734">
    <property type="entry name" value="Neur_chan_lig-bd_sf"/>
</dbReference>
<dbReference type="OrthoDB" id="203862at2759"/>
<evidence type="ECO:0000313" key="23">
    <source>
        <dbReference type="Proteomes" id="UP000440578"/>
    </source>
</evidence>
<evidence type="ECO:0000256" key="12">
    <source>
        <dbReference type="ARBA" id="ARBA00023180"/>
    </source>
</evidence>
<name>A0A6A4X5M2_AMPAM</name>
<dbReference type="InterPro" id="IPR006029">
    <property type="entry name" value="Neurotrans-gated_channel_TM"/>
</dbReference>
<feature type="compositionally biased region" description="Basic residues" evidence="19">
    <location>
        <begin position="311"/>
        <end position="327"/>
    </location>
</feature>
<evidence type="ECO:0000256" key="13">
    <source>
        <dbReference type="ARBA" id="ARBA00023214"/>
    </source>
</evidence>
<dbReference type="InterPro" id="IPR038050">
    <property type="entry name" value="Neuro_actylchol_rec"/>
</dbReference>
<dbReference type="InterPro" id="IPR018000">
    <property type="entry name" value="Neurotransmitter_ion_chnl_CS"/>
</dbReference>
<dbReference type="CDD" id="cd19007">
    <property type="entry name" value="LGIC_ECD_GABAR_GRD-like"/>
    <property type="match status" value="1"/>
</dbReference>
<evidence type="ECO:0000259" key="20">
    <source>
        <dbReference type="Pfam" id="PF02931"/>
    </source>
</evidence>
<keyword evidence="14" id="KW-0628">Postsynaptic cell membrane</keyword>
<protein>
    <submittedName>
        <fullName evidence="22">Gamma-aminobutyric acid receptor subunit alpha-6</fullName>
    </submittedName>
</protein>
<dbReference type="PANTHER" id="PTHR18945">
    <property type="entry name" value="NEUROTRANSMITTER GATED ION CHANNEL"/>
    <property type="match status" value="1"/>
</dbReference>
<dbReference type="GO" id="GO:0034707">
    <property type="term" value="C:chloride channel complex"/>
    <property type="evidence" value="ECO:0007669"/>
    <property type="project" value="UniProtKB-KW"/>
</dbReference>
<sequence>MKVKSMGPISESELTYSMDCFFRQTWVDRRLAFRGEKQVLSLSISMLGKIWKPDTYFFNGRESHLHTITVPNKFVRLYQDGRVLYSSRLTITANCPMDLHNFPMDTQHCPLMLGSFAYTEQDVTYKWNSARSVVISGDMKLSQFDLIKAPTNDFIFSRKQGNFSMLRASFHLQRHMGNFMIQVYGPCVLLVVLSWVSFWLNREATSDRISLGVTTVLTMTFLGLEARTDLPKVPYTTALDLFLWLSYGFIFATIIELSFFASSISELASSSDLVSNGTLLLEGVHLPDSPPPLQAADRLRARSTASLPASRPRRAPPPRRPRPRARRRRCRPFDGSMQTQFNSVSRIDRISRGLFPSVFLLLNLIYWYSYLSHSERITLVSGT</sequence>
<dbReference type="GO" id="GO:0005230">
    <property type="term" value="F:extracellular ligand-gated monoatomic ion channel activity"/>
    <property type="evidence" value="ECO:0007669"/>
    <property type="project" value="InterPro"/>
</dbReference>
<dbReference type="SUPFAM" id="SSF90112">
    <property type="entry name" value="Neurotransmitter-gated ion-channel transmembrane pore"/>
    <property type="match status" value="1"/>
</dbReference>
<evidence type="ECO:0000256" key="7">
    <source>
        <dbReference type="ARBA" id="ARBA00023065"/>
    </source>
</evidence>
<keyword evidence="15" id="KW-1071">Ligand-gated ion channel</keyword>
<keyword evidence="9" id="KW-1015">Disulfide bond</keyword>
<dbReference type="SUPFAM" id="SSF63712">
    <property type="entry name" value="Nicotinic receptor ligand binding domain-like"/>
    <property type="match status" value="1"/>
</dbReference>
<evidence type="ECO:0000256" key="5">
    <source>
        <dbReference type="ARBA" id="ARBA00022989"/>
    </source>
</evidence>
<dbReference type="InterPro" id="IPR006202">
    <property type="entry name" value="Neur_chan_lig-bd"/>
</dbReference>
<keyword evidence="23" id="KW-1185">Reference proteome</keyword>
<dbReference type="FunFam" id="2.70.170.10:FF:000003">
    <property type="entry name" value="Putative gamma-aminobutyric acid receptor subunit gamma-2"/>
    <property type="match status" value="1"/>
</dbReference>
<evidence type="ECO:0000256" key="9">
    <source>
        <dbReference type="ARBA" id="ARBA00023157"/>
    </source>
</evidence>
<evidence type="ECO:0000256" key="8">
    <source>
        <dbReference type="ARBA" id="ARBA00023136"/>
    </source>
</evidence>
<dbReference type="PROSITE" id="PS00236">
    <property type="entry name" value="NEUROTR_ION_CHANNEL"/>
    <property type="match status" value="1"/>
</dbReference>
<keyword evidence="12" id="KW-0325">Glycoprotein</keyword>
<dbReference type="Proteomes" id="UP000440578">
    <property type="component" value="Unassembled WGS sequence"/>
</dbReference>
<evidence type="ECO:0000259" key="21">
    <source>
        <dbReference type="Pfam" id="PF02932"/>
    </source>
</evidence>
<evidence type="ECO:0000256" key="16">
    <source>
        <dbReference type="ARBA" id="ARBA00023303"/>
    </source>
</evidence>
<dbReference type="PRINTS" id="PR00253">
    <property type="entry name" value="GABAARECEPTR"/>
</dbReference>
<evidence type="ECO:0000256" key="1">
    <source>
        <dbReference type="ARBA" id="ARBA00022448"/>
    </source>
</evidence>
<dbReference type="GO" id="GO:0004890">
    <property type="term" value="F:GABA-A receptor activity"/>
    <property type="evidence" value="ECO:0007669"/>
    <property type="project" value="InterPro"/>
</dbReference>
<dbReference type="InterPro" id="IPR006201">
    <property type="entry name" value="Neur_channel"/>
</dbReference>
<evidence type="ECO:0000256" key="17">
    <source>
        <dbReference type="ARBA" id="ARBA00034104"/>
    </source>
</evidence>
<comment type="similarity">
    <text evidence="18">Belongs to the ligand-gated ion channel (TC 1.A.9) family.</text>
</comment>
<feature type="domain" description="Neurotransmitter-gated ion-channel ligand-binding" evidence="20">
    <location>
        <begin position="1"/>
        <end position="175"/>
    </location>
</feature>
<evidence type="ECO:0000256" key="18">
    <source>
        <dbReference type="RuleBase" id="RU000687"/>
    </source>
</evidence>
<dbReference type="CDD" id="cd19049">
    <property type="entry name" value="LGIC_TM_anion"/>
    <property type="match status" value="1"/>
</dbReference>
<evidence type="ECO:0000256" key="2">
    <source>
        <dbReference type="ARBA" id="ARBA00022475"/>
    </source>
</evidence>
<dbReference type="Pfam" id="PF02931">
    <property type="entry name" value="Neur_chan_LBD"/>
    <property type="match status" value="1"/>
</dbReference>
<dbReference type="PRINTS" id="PR01079">
    <property type="entry name" value="GABAARALPHA"/>
</dbReference>
<comment type="subcellular location">
    <subcellularLocation>
        <location evidence="17">Postsynaptic cell membrane</location>
        <topology evidence="17">Multi-pass membrane protein</topology>
    </subcellularLocation>
</comment>
<feature type="domain" description="Neurotransmitter-gated ion-channel transmembrane" evidence="21">
    <location>
        <begin position="184"/>
        <end position="258"/>
    </location>
</feature>
<proteinExistence type="inferred from homology"/>
<dbReference type="InterPro" id="IPR001390">
    <property type="entry name" value="GABAAa_rcpt"/>
</dbReference>
<evidence type="ECO:0000256" key="3">
    <source>
        <dbReference type="ARBA" id="ARBA00022692"/>
    </source>
</evidence>
<reference evidence="22 23" key="1">
    <citation type="submission" date="2019-07" db="EMBL/GenBank/DDBJ databases">
        <title>Draft genome assembly of a fouling barnacle, Amphibalanus amphitrite (Darwin, 1854): The first reference genome for Thecostraca.</title>
        <authorList>
            <person name="Kim W."/>
        </authorList>
    </citation>
    <scope>NUCLEOTIDE SEQUENCE [LARGE SCALE GENOMIC DNA]</scope>
    <source>
        <strain evidence="22">SNU_AA5</strain>
        <tissue evidence="22">Soma without cirri and trophi</tissue>
    </source>
</reference>
<keyword evidence="8 18" id="KW-0472">Membrane</keyword>
<dbReference type="InterPro" id="IPR036719">
    <property type="entry name" value="Neuro-gated_channel_TM_sf"/>
</dbReference>
<evidence type="ECO:0000256" key="4">
    <source>
        <dbReference type="ARBA" id="ARBA00022729"/>
    </source>
</evidence>
<feature type="transmembrane region" description="Helical" evidence="18">
    <location>
        <begin position="179"/>
        <end position="200"/>
    </location>
</feature>
<evidence type="ECO:0000256" key="6">
    <source>
        <dbReference type="ARBA" id="ARBA00023018"/>
    </source>
</evidence>
<keyword evidence="13" id="KW-0868">Chloride</keyword>